<keyword evidence="2" id="KW-1185">Reference proteome</keyword>
<accession>A0A2K1ZJF8</accession>
<dbReference type="Proteomes" id="UP000006729">
    <property type="component" value="Chromosome 8"/>
</dbReference>
<evidence type="ECO:0000313" key="1">
    <source>
        <dbReference type="EMBL" id="PNT25416.1"/>
    </source>
</evidence>
<dbReference type="AlphaFoldDB" id="A0A2K1ZJF8"/>
<dbReference type="InParanoid" id="A0A2K1ZJF8"/>
<sequence length="79" mass="8943">MKELLSKPWSTAEFLDSTSKERACIGRENMDAKNIFGGVVAAFFFLVEEKHIVDMCVLTKSNLFCFCNCMIDDANLLLK</sequence>
<reference evidence="1 2" key="1">
    <citation type="journal article" date="2006" name="Science">
        <title>The genome of black cottonwood, Populus trichocarpa (Torr. &amp; Gray).</title>
        <authorList>
            <person name="Tuskan G.A."/>
            <person name="Difazio S."/>
            <person name="Jansson S."/>
            <person name="Bohlmann J."/>
            <person name="Grigoriev I."/>
            <person name="Hellsten U."/>
            <person name="Putnam N."/>
            <person name="Ralph S."/>
            <person name="Rombauts S."/>
            <person name="Salamov A."/>
            <person name="Schein J."/>
            <person name="Sterck L."/>
            <person name="Aerts A."/>
            <person name="Bhalerao R.R."/>
            <person name="Bhalerao R.P."/>
            <person name="Blaudez D."/>
            <person name="Boerjan W."/>
            <person name="Brun A."/>
            <person name="Brunner A."/>
            <person name="Busov V."/>
            <person name="Campbell M."/>
            <person name="Carlson J."/>
            <person name="Chalot M."/>
            <person name="Chapman J."/>
            <person name="Chen G.L."/>
            <person name="Cooper D."/>
            <person name="Coutinho P.M."/>
            <person name="Couturier J."/>
            <person name="Covert S."/>
            <person name="Cronk Q."/>
            <person name="Cunningham R."/>
            <person name="Davis J."/>
            <person name="Degroeve S."/>
            <person name="Dejardin A."/>
            <person name="Depamphilis C."/>
            <person name="Detter J."/>
            <person name="Dirks B."/>
            <person name="Dubchak I."/>
            <person name="Duplessis S."/>
            <person name="Ehlting J."/>
            <person name="Ellis B."/>
            <person name="Gendler K."/>
            <person name="Goodstein D."/>
            <person name="Gribskov M."/>
            <person name="Grimwood J."/>
            <person name="Groover A."/>
            <person name="Gunter L."/>
            <person name="Hamberger B."/>
            <person name="Heinze B."/>
            <person name="Helariutta Y."/>
            <person name="Henrissat B."/>
            <person name="Holligan D."/>
            <person name="Holt R."/>
            <person name="Huang W."/>
            <person name="Islam-Faridi N."/>
            <person name="Jones S."/>
            <person name="Jones-Rhoades M."/>
            <person name="Jorgensen R."/>
            <person name="Joshi C."/>
            <person name="Kangasjarvi J."/>
            <person name="Karlsson J."/>
            <person name="Kelleher C."/>
            <person name="Kirkpatrick R."/>
            <person name="Kirst M."/>
            <person name="Kohler A."/>
            <person name="Kalluri U."/>
            <person name="Larimer F."/>
            <person name="Leebens-Mack J."/>
            <person name="Leple J.C."/>
            <person name="Locascio P."/>
            <person name="Lou Y."/>
            <person name="Lucas S."/>
            <person name="Martin F."/>
            <person name="Montanini B."/>
            <person name="Napoli C."/>
            <person name="Nelson D.R."/>
            <person name="Nelson C."/>
            <person name="Nieminen K."/>
            <person name="Nilsson O."/>
            <person name="Pereda V."/>
            <person name="Peter G."/>
            <person name="Philippe R."/>
            <person name="Pilate G."/>
            <person name="Poliakov A."/>
            <person name="Razumovskaya J."/>
            <person name="Richardson P."/>
            <person name="Rinaldi C."/>
            <person name="Ritland K."/>
            <person name="Rouze P."/>
            <person name="Ryaboy D."/>
            <person name="Schmutz J."/>
            <person name="Schrader J."/>
            <person name="Segerman B."/>
            <person name="Shin H."/>
            <person name="Siddiqui A."/>
            <person name="Sterky F."/>
            <person name="Terry A."/>
            <person name="Tsai C.J."/>
            <person name="Uberbacher E."/>
            <person name="Unneberg P."/>
            <person name="Vahala J."/>
            <person name="Wall K."/>
            <person name="Wessler S."/>
            <person name="Yang G."/>
            <person name="Yin T."/>
            <person name="Douglas C."/>
            <person name="Marra M."/>
            <person name="Sandberg G."/>
            <person name="Van de Peer Y."/>
            <person name="Rokhsar D."/>
        </authorList>
    </citation>
    <scope>NUCLEOTIDE SEQUENCE [LARGE SCALE GENOMIC DNA]</scope>
    <source>
        <strain evidence="2">cv. Nisqually</strain>
    </source>
</reference>
<organism evidence="1 2">
    <name type="scientific">Populus trichocarpa</name>
    <name type="common">Western balsam poplar</name>
    <name type="synonym">Populus balsamifera subsp. trichocarpa</name>
    <dbReference type="NCBI Taxonomy" id="3694"/>
    <lineage>
        <taxon>Eukaryota</taxon>
        <taxon>Viridiplantae</taxon>
        <taxon>Streptophyta</taxon>
        <taxon>Embryophyta</taxon>
        <taxon>Tracheophyta</taxon>
        <taxon>Spermatophyta</taxon>
        <taxon>Magnoliopsida</taxon>
        <taxon>eudicotyledons</taxon>
        <taxon>Gunneridae</taxon>
        <taxon>Pentapetalae</taxon>
        <taxon>rosids</taxon>
        <taxon>fabids</taxon>
        <taxon>Malpighiales</taxon>
        <taxon>Salicaceae</taxon>
        <taxon>Saliceae</taxon>
        <taxon>Populus</taxon>
    </lineage>
</organism>
<evidence type="ECO:0000313" key="2">
    <source>
        <dbReference type="Proteomes" id="UP000006729"/>
    </source>
</evidence>
<gene>
    <name evidence="1" type="ORF">POPTR_008G184300</name>
</gene>
<dbReference type="EMBL" id="CM009297">
    <property type="protein sequence ID" value="PNT25416.1"/>
    <property type="molecule type" value="Genomic_DNA"/>
</dbReference>
<name>A0A2K1ZJF8_POPTR</name>
<protein>
    <submittedName>
        <fullName evidence="1">Uncharacterized protein</fullName>
    </submittedName>
</protein>
<proteinExistence type="predicted"/>